<dbReference type="RefSeq" id="WP_135978501.1">
    <property type="nucleotide sequence ID" value="NZ_BQKC01000002.1"/>
</dbReference>
<name>A0AAV5B7B3_9ACTN</name>
<proteinExistence type="predicted"/>
<feature type="region of interest" description="Disordered" evidence="1">
    <location>
        <begin position="196"/>
        <end position="236"/>
    </location>
</feature>
<dbReference type="AlphaFoldDB" id="A0AAV5B7B3"/>
<organism evidence="3 4">
    <name type="scientific">Granulimonas faecalis</name>
    <dbReference type="NCBI Taxonomy" id="2894155"/>
    <lineage>
        <taxon>Bacteria</taxon>
        <taxon>Bacillati</taxon>
        <taxon>Actinomycetota</taxon>
        <taxon>Coriobacteriia</taxon>
        <taxon>Coriobacteriales</taxon>
        <taxon>Kribbibacteriaceae</taxon>
        <taxon>Granulimonas</taxon>
    </lineage>
</organism>
<evidence type="ECO:0000256" key="2">
    <source>
        <dbReference type="SAM" id="Phobius"/>
    </source>
</evidence>
<accession>A0AAV5B7B3</accession>
<keyword evidence="2" id="KW-0812">Transmembrane</keyword>
<evidence type="ECO:0000313" key="4">
    <source>
        <dbReference type="Proteomes" id="UP001055025"/>
    </source>
</evidence>
<gene>
    <name evidence="3" type="ORF">ATOP_18250</name>
</gene>
<keyword evidence="2" id="KW-0472">Membrane</keyword>
<feature type="transmembrane region" description="Helical" evidence="2">
    <location>
        <begin position="12"/>
        <end position="37"/>
    </location>
</feature>
<evidence type="ECO:0000313" key="3">
    <source>
        <dbReference type="EMBL" id="GJM56170.1"/>
    </source>
</evidence>
<keyword evidence="4" id="KW-1185">Reference proteome</keyword>
<dbReference type="Proteomes" id="UP001055025">
    <property type="component" value="Unassembled WGS sequence"/>
</dbReference>
<protein>
    <submittedName>
        <fullName evidence="3">Uncharacterized protein</fullName>
    </submittedName>
</protein>
<feature type="compositionally biased region" description="Basic and acidic residues" evidence="1">
    <location>
        <begin position="211"/>
        <end position="226"/>
    </location>
</feature>
<reference evidence="3" key="1">
    <citation type="journal article" date="2022" name="Int. J. Syst. Evol. Microbiol.">
        <title>Granulimonas faecalis gen. nov., sp. nov., and Leptogranulimonas caecicola gen. nov., sp. nov., novel lactate-producing Atopobiaceae bacteria isolated from mouse intestines, and an emended description of the family Atopobiaceae.</title>
        <authorList>
            <person name="Morinaga K."/>
            <person name="Kusada H."/>
            <person name="Sakamoto S."/>
            <person name="Murakami T."/>
            <person name="Toyoda A."/>
            <person name="Mori H."/>
            <person name="Meng X.Y."/>
            <person name="Takashino M."/>
            <person name="Murotomi K."/>
            <person name="Tamaki H."/>
        </authorList>
    </citation>
    <scope>NUCLEOTIDE SEQUENCE</scope>
    <source>
        <strain evidence="3">OPF53</strain>
    </source>
</reference>
<sequence length="257" mass="26729">MSRNPKEGSGRLGPAATVACVVATAAMVASAVAVLVLCLGRPAAGGQAARAEGAQAGTVQGETPQGEEGAMGDWDRDRAAEAARAVVLAQTTMGEAERMEAVDRLVADAAASQLRVNWGASDGVEGGLEVPFALFAPEGAGDGEVGVVFFARKAATGRAHSTVVAVYDAEREGFTEADLFWAQATDDMLDGDYDPVRDAYPGLGEPDGYDEQSRRDLDRVTDEAREQNGAARARMMEDAGVYDRILGKGDDDEGSGE</sequence>
<comment type="caution">
    <text evidence="3">The sequence shown here is derived from an EMBL/GenBank/DDBJ whole genome shotgun (WGS) entry which is preliminary data.</text>
</comment>
<evidence type="ECO:0000256" key="1">
    <source>
        <dbReference type="SAM" id="MobiDB-lite"/>
    </source>
</evidence>
<dbReference type="EMBL" id="BQKC01000002">
    <property type="protein sequence ID" value="GJM56170.1"/>
    <property type="molecule type" value="Genomic_DNA"/>
</dbReference>
<keyword evidence="2" id="KW-1133">Transmembrane helix</keyword>